<comment type="similarity">
    <text evidence="7">Belongs to the ABC transporter superfamily. Macrolide exporter (TC 3.A.1.122) family.</text>
</comment>
<keyword evidence="4 9" id="KW-0067">ATP-binding</keyword>
<keyword evidence="3" id="KW-0547">Nucleotide-binding</keyword>
<evidence type="ECO:0000259" key="8">
    <source>
        <dbReference type="PROSITE" id="PS50893"/>
    </source>
</evidence>
<dbReference type="EC" id="3.6.3.-" evidence="10"/>
<dbReference type="InterPro" id="IPR027417">
    <property type="entry name" value="P-loop_NTPase"/>
</dbReference>
<evidence type="ECO:0000256" key="4">
    <source>
        <dbReference type="ARBA" id="ARBA00022840"/>
    </source>
</evidence>
<dbReference type="Proteomes" id="UP000254029">
    <property type="component" value="Unassembled WGS sequence"/>
</dbReference>
<evidence type="ECO:0000256" key="1">
    <source>
        <dbReference type="ARBA" id="ARBA00022448"/>
    </source>
</evidence>
<comment type="caution">
    <text evidence="9">The sequence shown here is derived from an EMBL/GenBank/DDBJ whole genome shotgun (WGS) entry which is preliminary data.</text>
</comment>
<dbReference type="RefSeq" id="WP_011137490.1">
    <property type="nucleotide sequence ID" value="NZ_CP024028.1"/>
</dbReference>
<keyword evidence="9" id="KW-0449">Lipoprotein</keyword>
<dbReference type="SMART" id="SM00382">
    <property type="entry name" value="AAA"/>
    <property type="match status" value="1"/>
</dbReference>
<feature type="domain" description="ABC transporter" evidence="8">
    <location>
        <begin position="14"/>
        <end position="248"/>
    </location>
</feature>
<name>A0A1R0MN90_CHRVL</name>
<dbReference type="InterPro" id="IPR017911">
    <property type="entry name" value="MacB-like_ATP-bd"/>
</dbReference>
<accession>A0A1R0MN90</accession>
<dbReference type="CDD" id="cd03255">
    <property type="entry name" value="ABC_MJ0796_LolCDE_FtsE"/>
    <property type="match status" value="1"/>
</dbReference>
<sequence>MSTAVKPSTSGPIVELQDAGRTFLLGETRIEALRHASLAVQPGDFLAIWGPSGSGKSTLLNLLGLIDSPSYGRMLFRGRDVAGLDDNALSDYRSREIGFVFQNFNLIPVLSALENVMLPLYCQRLPKAQARERARAWLQKVGLEAFADHPPEKLSGGQRQRVAIARAMVTEPSLVIADEPTANLDSRTSREVIDLMQALNHRTGVTFVLSTHDPRLLARVSRHLALRDGEIAEASYEESMLKLNAESLT</sequence>
<evidence type="ECO:0000256" key="3">
    <source>
        <dbReference type="ARBA" id="ARBA00022741"/>
    </source>
</evidence>
<proteinExistence type="inferred from homology"/>
<evidence type="ECO:0000313" key="9">
    <source>
        <dbReference type="EMBL" id="OVE45752.1"/>
    </source>
</evidence>
<dbReference type="AlphaFoldDB" id="A0A1R0MN90"/>
<dbReference type="InterPro" id="IPR003439">
    <property type="entry name" value="ABC_transporter-like_ATP-bd"/>
</dbReference>
<evidence type="ECO:0000313" key="10">
    <source>
        <dbReference type="EMBL" id="SUY93536.1"/>
    </source>
</evidence>
<dbReference type="Gene3D" id="3.40.50.300">
    <property type="entry name" value="P-loop containing nucleotide triphosphate hydrolases"/>
    <property type="match status" value="1"/>
</dbReference>
<dbReference type="SUPFAM" id="SSF52540">
    <property type="entry name" value="P-loop containing nucleoside triphosphate hydrolases"/>
    <property type="match status" value="1"/>
</dbReference>
<dbReference type="EMBL" id="UIGR01000003">
    <property type="protein sequence ID" value="SUY93536.1"/>
    <property type="molecule type" value="Genomic_DNA"/>
</dbReference>
<reference evidence="10 12" key="2">
    <citation type="submission" date="2018-06" db="EMBL/GenBank/DDBJ databases">
        <authorList>
            <consortium name="Pathogen Informatics"/>
            <person name="Doyle S."/>
        </authorList>
    </citation>
    <scope>NUCLEOTIDE SEQUENCE [LARGE SCALE GENOMIC DNA]</scope>
    <source>
        <strain evidence="10 12">NCTC8684</strain>
    </source>
</reference>
<keyword evidence="5" id="KW-1133">Transmembrane helix</keyword>
<accession>A0A202B2Y8</accession>
<keyword evidence="2" id="KW-1003">Cell membrane</keyword>
<dbReference type="EMBL" id="NHOO01000028">
    <property type="protein sequence ID" value="OVE45752.1"/>
    <property type="molecule type" value="Genomic_DNA"/>
</dbReference>
<protein>
    <submittedName>
        <fullName evidence="9">Lipoprotein ABC transporter ATP-binding protein LolD</fullName>
    </submittedName>
    <submittedName>
        <fullName evidence="10">Lipoprotein-releasing system ATP-binding protein LolD</fullName>
        <ecNumber evidence="10">3.6.3.-</ecNumber>
    </submittedName>
</protein>
<dbReference type="GO" id="GO:0005524">
    <property type="term" value="F:ATP binding"/>
    <property type="evidence" value="ECO:0007669"/>
    <property type="project" value="UniProtKB-KW"/>
</dbReference>
<evidence type="ECO:0000256" key="7">
    <source>
        <dbReference type="ARBA" id="ARBA00038388"/>
    </source>
</evidence>
<dbReference type="InterPro" id="IPR015854">
    <property type="entry name" value="ABC_transpr_LolD-like"/>
</dbReference>
<dbReference type="PROSITE" id="PS00211">
    <property type="entry name" value="ABC_TRANSPORTER_1"/>
    <property type="match status" value="1"/>
</dbReference>
<evidence type="ECO:0000313" key="11">
    <source>
        <dbReference type="Proteomes" id="UP000196342"/>
    </source>
</evidence>
<dbReference type="Pfam" id="PF00005">
    <property type="entry name" value="ABC_tran"/>
    <property type="match status" value="1"/>
</dbReference>
<evidence type="ECO:0000256" key="5">
    <source>
        <dbReference type="ARBA" id="ARBA00022989"/>
    </source>
</evidence>
<dbReference type="InterPro" id="IPR003593">
    <property type="entry name" value="AAA+_ATPase"/>
</dbReference>
<dbReference type="PANTHER" id="PTHR24220">
    <property type="entry name" value="IMPORT ATP-BINDING PROTEIN"/>
    <property type="match status" value="1"/>
</dbReference>
<gene>
    <name evidence="10" type="primary">lolD_4</name>
    <name evidence="9" type="ORF">CBW21_21530</name>
    <name evidence="10" type="ORF">NCTC8684_04673</name>
</gene>
<evidence type="ECO:0000256" key="6">
    <source>
        <dbReference type="ARBA" id="ARBA00023251"/>
    </source>
</evidence>
<keyword evidence="5" id="KW-0812">Transmembrane</keyword>
<organism evidence="9 11">
    <name type="scientific">Chromobacterium violaceum</name>
    <dbReference type="NCBI Taxonomy" id="536"/>
    <lineage>
        <taxon>Bacteria</taxon>
        <taxon>Pseudomonadati</taxon>
        <taxon>Pseudomonadota</taxon>
        <taxon>Betaproteobacteria</taxon>
        <taxon>Neisseriales</taxon>
        <taxon>Chromobacteriaceae</taxon>
        <taxon>Chromobacterium</taxon>
    </lineage>
</organism>
<keyword evidence="5" id="KW-0472">Membrane</keyword>
<keyword evidence="10" id="KW-0378">Hydrolase</keyword>
<evidence type="ECO:0000313" key="12">
    <source>
        <dbReference type="Proteomes" id="UP000254029"/>
    </source>
</evidence>
<dbReference type="Proteomes" id="UP000196342">
    <property type="component" value="Unassembled WGS sequence"/>
</dbReference>
<dbReference type="FunFam" id="3.40.50.300:FF:000032">
    <property type="entry name" value="Export ABC transporter ATP-binding protein"/>
    <property type="match status" value="1"/>
</dbReference>
<dbReference type="PANTHER" id="PTHR24220:SF86">
    <property type="entry name" value="ABC TRANSPORTER ABCH.1"/>
    <property type="match status" value="1"/>
</dbReference>
<dbReference type="GO" id="GO:0005886">
    <property type="term" value="C:plasma membrane"/>
    <property type="evidence" value="ECO:0007669"/>
    <property type="project" value="TreeGrafter"/>
</dbReference>
<keyword evidence="1" id="KW-0813">Transport</keyword>
<keyword evidence="11" id="KW-1185">Reference proteome</keyword>
<keyword evidence="6" id="KW-0046">Antibiotic resistance</keyword>
<evidence type="ECO:0000256" key="2">
    <source>
        <dbReference type="ARBA" id="ARBA00022475"/>
    </source>
</evidence>
<dbReference type="GO" id="GO:0022857">
    <property type="term" value="F:transmembrane transporter activity"/>
    <property type="evidence" value="ECO:0007669"/>
    <property type="project" value="UniProtKB-ARBA"/>
</dbReference>
<reference evidence="9 11" key="1">
    <citation type="submission" date="2017-05" db="EMBL/GenBank/DDBJ databases">
        <title>Chromobacterium violaceum GHPS1 isolated from Hydrocarbon polluted soil in French Guiana display an awesome secondary metabolite arsenal and a battery of drug and heavy-metal-resistance and detoxification of xenobiotics proteins.</title>
        <authorList>
            <person name="Belbahri L."/>
        </authorList>
    </citation>
    <scope>NUCLEOTIDE SEQUENCE [LARGE SCALE GENOMIC DNA]</scope>
    <source>
        <strain evidence="9 11">GHPS1</strain>
    </source>
</reference>
<dbReference type="GO" id="GO:0098796">
    <property type="term" value="C:membrane protein complex"/>
    <property type="evidence" value="ECO:0007669"/>
    <property type="project" value="UniProtKB-ARBA"/>
</dbReference>
<dbReference type="GO" id="GO:0016887">
    <property type="term" value="F:ATP hydrolysis activity"/>
    <property type="evidence" value="ECO:0007669"/>
    <property type="project" value="InterPro"/>
</dbReference>
<dbReference type="GO" id="GO:0046677">
    <property type="term" value="P:response to antibiotic"/>
    <property type="evidence" value="ECO:0007669"/>
    <property type="project" value="UniProtKB-KW"/>
</dbReference>
<dbReference type="OMA" id="GREHHKT"/>
<dbReference type="InterPro" id="IPR017871">
    <property type="entry name" value="ABC_transporter-like_CS"/>
</dbReference>
<dbReference type="PROSITE" id="PS50893">
    <property type="entry name" value="ABC_TRANSPORTER_2"/>
    <property type="match status" value="1"/>
</dbReference>